<dbReference type="Gene3D" id="4.10.410.10">
    <property type="entry name" value="Pancreatic trypsin inhibitor Kunitz domain"/>
    <property type="match status" value="1"/>
</dbReference>
<accession>A0A4W3GBI5</accession>
<reference evidence="4" key="3">
    <citation type="journal article" date="2014" name="Nature">
        <title>Elephant shark genome provides unique insights into gnathostome evolution.</title>
        <authorList>
            <consortium name="International Elephant Shark Genome Sequencing Consortium"/>
            <person name="Venkatesh B."/>
            <person name="Lee A.P."/>
            <person name="Ravi V."/>
            <person name="Maurya A.K."/>
            <person name="Lian M.M."/>
            <person name="Swann J.B."/>
            <person name="Ohta Y."/>
            <person name="Flajnik M.F."/>
            <person name="Sutoh Y."/>
            <person name="Kasahara M."/>
            <person name="Hoon S."/>
            <person name="Gangu V."/>
            <person name="Roy S.W."/>
            <person name="Irimia M."/>
            <person name="Korzh V."/>
            <person name="Kondrychyn I."/>
            <person name="Lim Z.W."/>
            <person name="Tay B.H."/>
            <person name="Tohari S."/>
            <person name="Kong K.W."/>
            <person name="Ho S."/>
            <person name="Lorente-Galdos B."/>
            <person name="Quilez J."/>
            <person name="Marques-Bonet T."/>
            <person name="Raney B.J."/>
            <person name="Ingham P.W."/>
            <person name="Tay A."/>
            <person name="Hillier L.W."/>
            <person name="Minx P."/>
            <person name="Boehm T."/>
            <person name="Wilson R.K."/>
            <person name="Brenner S."/>
            <person name="Warren W.C."/>
        </authorList>
    </citation>
    <scope>NUCLEOTIDE SEQUENCE [LARGE SCALE GENOMIC DNA]</scope>
</reference>
<keyword evidence="4" id="KW-1185">Reference proteome</keyword>
<evidence type="ECO:0000259" key="2">
    <source>
        <dbReference type="PROSITE" id="PS50279"/>
    </source>
</evidence>
<dbReference type="PRINTS" id="PR00759">
    <property type="entry name" value="BASICPTASE"/>
</dbReference>
<dbReference type="PROSITE" id="PS00280">
    <property type="entry name" value="BPTI_KUNITZ_1"/>
    <property type="match status" value="1"/>
</dbReference>
<dbReference type="AlphaFoldDB" id="A0A4W3GBI5"/>
<name>A0A4W3GBI5_CALMI</name>
<reference evidence="3" key="4">
    <citation type="submission" date="2025-08" db="UniProtKB">
        <authorList>
            <consortium name="Ensembl"/>
        </authorList>
    </citation>
    <scope>IDENTIFICATION</scope>
</reference>
<evidence type="ECO:0000313" key="4">
    <source>
        <dbReference type="Proteomes" id="UP000314986"/>
    </source>
</evidence>
<dbReference type="Ensembl" id="ENSCMIT00000000653.1">
    <property type="protein sequence ID" value="ENSCMIP00000000606.1"/>
    <property type="gene ID" value="ENSCMIG00000000430.1"/>
</dbReference>
<evidence type="ECO:0000313" key="3">
    <source>
        <dbReference type="Ensembl" id="ENSCMIP00000000606.1"/>
    </source>
</evidence>
<feature type="domain" description="BPTI/Kunitz inhibitor" evidence="2">
    <location>
        <begin position="21"/>
        <end position="54"/>
    </location>
</feature>
<reference evidence="4" key="2">
    <citation type="journal article" date="2007" name="PLoS Biol.">
        <title>Survey sequencing and comparative analysis of the elephant shark (Callorhinchus milii) genome.</title>
        <authorList>
            <person name="Venkatesh B."/>
            <person name="Kirkness E.F."/>
            <person name="Loh Y.H."/>
            <person name="Halpern A.L."/>
            <person name="Lee A.P."/>
            <person name="Johnson J."/>
            <person name="Dandona N."/>
            <person name="Viswanathan L.D."/>
            <person name="Tay A."/>
            <person name="Venter J.C."/>
            <person name="Strausberg R.L."/>
            <person name="Brenner S."/>
        </authorList>
    </citation>
    <scope>NUCLEOTIDE SEQUENCE [LARGE SCALE GENOMIC DNA]</scope>
</reference>
<dbReference type="GO" id="GO:0004867">
    <property type="term" value="F:serine-type endopeptidase inhibitor activity"/>
    <property type="evidence" value="ECO:0007669"/>
    <property type="project" value="InterPro"/>
</dbReference>
<reference evidence="3" key="5">
    <citation type="submission" date="2025-09" db="UniProtKB">
        <authorList>
            <consortium name="Ensembl"/>
        </authorList>
    </citation>
    <scope>IDENTIFICATION</scope>
</reference>
<dbReference type="SUPFAM" id="SSF57362">
    <property type="entry name" value="BPTI-like"/>
    <property type="match status" value="1"/>
</dbReference>
<dbReference type="PROSITE" id="PS50279">
    <property type="entry name" value="BPTI_KUNITZ_2"/>
    <property type="match status" value="1"/>
</dbReference>
<reference evidence="4" key="1">
    <citation type="journal article" date="2006" name="Science">
        <title>Ancient noncoding elements conserved in the human genome.</title>
        <authorList>
            <person name="Venkatesh B."/>
            <person name="Kirkness E.F."/>
            <person name="Loh Y.H."/>
            <person name="Halpern A.L."/>
            <person name="Lee A.P."/>
            <person name="Johnson J."/>
            <person name="Dandona N."/>
            <person name="Viswanathan L.D."/>
            <person name="Tay A."/>
            <person name="Venter J.C."/>
            <person name="Strausberg R.L."/>
            <person name="Brenner S."/>
        </authorList>
    </citation>
    <scope>NUCLEOTIDE SEQUENCE [LARGE SCALE GENOMIC DNA]</scope>
</reference>
<dbReference type="InParanoid" id="A0A4W3GBI5"/>
<organism evidence="3 4">
    <name type="scientific">Callorhinchus milii</name>
    <name type="common">Ghost shark</name>
    <dbReference type="NCBI Taxonomy" id="7868"/>
    <lineage>
        <taxon>Eukaryota</taxon>
        <taxon>Metazoa</taxon>
        <taxon>Chordata</taxon>
        <taxon>Craniata</taxon>
        <taxon>Vertebrata</taxon>
        <taxon>Chondrichthyes</taxon>
        <taxon>Holocephali</taxon>
        <taxon>Chimaeriformes</taxon>
        <taxon>Callorhinchidae</taxon>
        <taxon>Callorhinchus</taxon>
    </lineage>
</organism>
<dbReference type="Pfam" id="PF00014">
    <property type="entry name" value="Kunitz_BPTI"/>
    <property type="match status" value="1"/>
</dbReference>
<sequence>MCSWIEQPPDPFFFLSCFHNFFWLKLKRCQQFWFSGCRGNRNRFDTKQECEDLCLKRAW</sequence>
<dbReference type="InterPro" id="IPR002223">
    <property type="entry name" value="Kunitz_BPTI"/>
</dbReference>
<dbReference type="InterPro" id="IPR036880">
    <property type="entry name" value="Kunitz_BPTI_sf"/>
</dbReference>
<protein>
    <recommendedName>
        <fullName evidence="2">BPTI/Kunitz inhibitor domain-containing protein</fullName>
    </recommendedName>
</protein>
<proteinExistence type="predicted"/>
<dbReference type="InterPro" id="IPR020901">
    <property type="entry name" value="Prtase_inh_Kunz-CS"/>
</dbReference>
<keyword evidence="1" id="KW-1015">Disulfide bond</keyword>
<dbReference type="Proteomes" id="UP000314986">
    <property type="component" value="Unassembled WGS sequence"/>
</dbReference>
<evidence type="ECO:0000256" key="1">
    <source>
        <dbReference type="ARBA" id="ARBA00023157"/>
    </source>
</evidence>
<dbReference type="SMART" id="SM00131">
    <property type="entry name" value="KU"/>
    <property type="match status" value="1"/>
</dbReference>